<dbReference type="AlphaFoldDB" id="A0A2L2SYR0"/>
<evidence type="ECO:0000313" key="3">
    <source>
        <dbReference type="Proteomes" id="UP000245910"/>
    </source>
</evidence>
<organism evidence="2 3">
    <name type="scientific">Fusarium venenatum</name>
    <dbReference type="NCBI Taxonomy" id="56646"/>
    <lineage>
        <taxon>Eukaryota</taxon>
        <taxon>Fungi</taxon>
        <taxon>Dikarya</taxon>
        <taxon>Ascomycota</taxon>
        <taxon>Pezizomycotina</taxon>
        <taxon>Sordariomycetes</taxon>
        <taxon>Hypocreomycetidae</taxon>
        <taxon>Hypocreales</taxon>
        <taxon>Nectriaceae</taxon>
        <taxon>Fusarium</taxon>
    </lineage>
</organism>
<protein>
    <recommendedName>
        <fullName evidence="4">Ig-like domain-containing protein</fullName>
    </recommendedName>
</protein>
<keyword evidence="3" id="KW-1185">Reference proteome</keyword>
<dbReference type="STRING" id="56646.A0A2L2SYR0"/>
<sequence length="131" mass="15049">MYSWVSVSPLVVLVFCGTDFGNGALAKVSIDDIRLEKGEGGVPDWAFDLPRLEYKYYWRDTYIADFAEQNAKWCENSHSKGILVNCRQMDWDGYDCLVAGGDYRRQDLWDEGVGDYWPFEEQPAREVSEVG</sequence>
<keyword evidence="1" id="KW-0732">Signal</keyword>
<proteinExistence type="predicted"/>
<accession>A0A2L2SYR0</accession>
<reference evidence="3" key="1">
    <citation type="submission" date="2014-10" db="EMBL/GenBank/DDBJ databases">
        <authorList>
            <person name="King R."/>
        </authorList>
    </citation>
    <scope>NUCLEOTIDE SEQUENCE [LARGE SCALE GENOMIC DNA]</scope>
    <source>
        <strain evidence="3">A3/5</strain>
    </source>
</reference>
<feature type="signal peptide" evidence="1">
    <location>
        <begin position="1"/>
        <end position="23"/>
    </location>
</feature>
<evidence type="ECO:0008006" key="4">
    <source>
        <dbReference type="Google" id="ProtNLM"/>
    </source>
</evidence>
<evidence type="ECO:0000256" key="1">
    <source>
        <dbReference type="SAM" id="SignalP"/>
    </source>
</evidence>
<name>A0A2L2SYR0_9HYPO</name>
<dbReference type="EMBL" id="LN649230">
    <property type="protein sequence ID" value="CEI62158.1"/>
    <property type="molecule type" value="Genomic_DNA"/>
</dbReference>
<evidence type="ECO:0000313" key="2">
    <source>
        <dbReference type="EMBL" id="CEI62158.1"/>
    </source>
</evidence>
<dbReference type="Proteomes" id="UP000245910">
    <property type="component" value="Chromosome II"/>
</dbReference>
<feature type="chain" id="PRO_5014604149" description="Ig-like domain-containing protein" evidence="1">
    <location>
        <begin position="24"/>
        <end position="131"/>
    </location>
</feature>
<dbReference type="OrthoDB" id="4977290at2759"/>